<evidence type="ECO:0000313" key="7">
    <source>
        <dbReference type="Proteomes" id="UP000460549"/>
    </source>
</evidence>
<dbReference type="InterPro" id="IPR005475">
    <property type="entry name" value="Transketolase-like_Pyr-bd"/>
</dbReference>
<feature type="domain" description="Transketolase-like pyrimidine-binding" evidence="5">
    <location>
        <begin position="328"/>
        <end position="501"/>
    </location>
</feature>
<dbReference type="SUPFAM" id="SSF52922">
    <property type="entry name" value="TK C-terminal domain-like"/>
    <property type="match status" value="1"/>
</dbReference>
<evidence type="ECO:0000313" key="6">
    <source>
        <dbReference type="EMBL" id="MSU07049.1"/>
    </source>
</evidence>
<dbReference type="InterPro" id="IPR001017">
    <property type="entry name" value="DH_E1"/>
</dbReference>
<evidence type="ECO:0000256" key="4">
    <source>
        <dbReference type="ARBA" id="ARBA00023052"/>
    </source>
</evidence>
<dbReference type="InterPro" id="IPR033248">
    <property type="entry name" value="Transketolase_C"/>
</dbReference>
<dbReference type="Gene3D" id="3.40.50.920">
    <property type="match status" value="1"/>
</dbReference>
<accession>A0A7X2PDU3</accession>
<reference evidence="6 7" key="1">
    <citation type="submission" date="2019-08" db="EMBL/GenBank/DDBJ databases">
        <title>In-depth cultivation of the pig gut microbiome towards novel bacterial diversity and tailored functional studies.</title>
        <authorList>
            <person name="Wylensek D."/>
            <person name="Hitch T.C.A."/>
            <person name="Clavel T."/>
        </authorList>
    </citation>
    <scope>NUCLEOTIDE SEQUENCE [LARGE SCALE GENOMIC DNA]</scope>
    <source>
        <strain evidence="6 7">NM-380-WT-3C1</strain>
    </source>
</reference>
<dbReference type="RefSeq" id="WP_154426429.1">
    <property type="nucleotide sequence ID" value="NZ_JAQYGB010000095.1"/>
</dbReference>
<comment type="cofactor">
    <cofactor evidence="1">
        <name>thiamine diphosphate</name>
        <dbReference type="ChEBI" id="CHEBI:58937"/>
    </cofactor>
</comment>
<evidence type="ECO:0000256" key="3">
    <source>
        <dbReference type="ARBA" id="ARBA00023002"/>
    </source>
</evidence>
<evidence type="ECO:0000259" key="5">
    <source>
        <dbReference type="SMART" id="SM00861"/>
    </source>
</evidence>
<dbReference type="Pfam" id="PF02780">
    <property type="entry name" value="Transketolase_C"/>
    <property type="match status" value="1"/>
</dbReference>
<dbReference type="GO" id="GO:0016624">
    <property type="term" value="F:oxidoreductase activity, acting on the aldehyde or oxo group of donors, disulfide as acceptor"/>
    <property type="evidence" value="ECO:0007669"/>
    <property type="project" value="InterPro"/>
</dbReference>
<keyword evidence="3" id="KW-0560">Oxidoreductase</keyword>
<keyword evidence="7" id="KW-1185">Reference proteome</keyword>
<name>A0A7X2PDU3_9SPIO</name>
<keyword evidence="6" id="KW-0670">Pyruvate</keyword>
<comment type="caution">
    <text evidence="6">The sequence shown here is derived from an EMBL/GenBank/DDBJ whole genome shotgun (WGS) entry which is preliminary data.</text>
</comment>
<proteinExistence type="predicted"/>
<dbReference type="PANTHER" id="PTHR43257:SF2">
    <property type="entry name" value="PYRUVATE DEHYDROGENASE E1 COMPONENT SUBUNIT BETA"/>
    <property type="match status" value="1"/>
</dbReference>
<dbReference type="SUPFAM" id="SSF52518">
    <property type="entry name" value="Thiamin diphosphate-binding fold (THDP-binding)"/>
    <property type="match status" value="2"/>
</dbReference>
<gene>
    <name evidence="6" type="ORF">FYJ80_09760</name>
</gene>
<dbReference type="Pfam" id="PF02779">
    <property type="entry name" value="Transket_pyr"/>
    <property type="match status" value="1"/>
</dbReference>
<dbReference type="Pfam" id="PF00676">
    <property type="entry name" value="E1_dh"/>
    <property type="match status" value="1"/>
</dbReference>
<dbReference type="InterPro" id="IPR029061">
    <property type="entry name" value="THDP-binding"/>
</dbReference>
<evidence type="ECO:0000256" key="2">
    <source>
        <dbReference type="ARBA" id="ARBA00003906"/>
    </source>
</evidence>
<keyword evidence="4" id="KW-0786">Thiamine pyrophosphate</keyword>
<dbReference type="EMBL" id="VUNN01000024">
    <property type="protein sequence ID" value="MSU07049.1"/>
    <property type="molecule type" value="Genomic_DNA"/>
</dbReference>
<organism evidence="6 7">
    <name type="scientific">Bullifex porci</name>
    <dbReference type="NCBI Taxonomy" id="2606638"/>
    <lineage>
        <taxon>Bacteria</taxon>
        <taxon>Pseudomonadati</taxon>
        <taxon>Spirochaetota</taxon>
        <taxon>Spirochaetia</taxon>
        <taxon>Spirochaetales</taxon>
        <taxon>Spirochaetaceae</taxon>
        <taxon>Bullifex</taxon>
    </lineage>
</organism>
<dbReference type="AlphaFoldDB" id="A0A7X2PDU3"/>
<sequence>MTDNTEILVGMYLSRFFEEKIQELFDKGIMYGTTHLNIGQEASHFGLCSALDRSDWIVPTHRTHGFNIARGSSIYKMFSEMLGSKHGLCKGLGGSMHMTDKASNNAGSSAVVGSGIAIACGIAFALRKQKKSSIAVAILGDGATSRGVLHECMNLASVWNLPVMFYCENNHYGMSASAERMISTPDISSRAKGYSMKAFKCDGNDYDAVYDTVKKARAYMINNSEPVFVEVDTYRYCGHSKSDKRVYRSEEEEKKWKEKDPLTAYERKLYMDRNTIRELRSKVREFVDSEFNRAFEKKDEVLTLEETKEYVYGTAPDIKVHKSGMHPSTYRLAIREALSEILRDEKATLIGEDVGKYGGCFGVTGPLYNEFSENILETPVSEEAFTGVAVGAGIMGERVIEEIMYGDFLTLASDGLVNHAAKIRYMSAGQLSCPMVIRAPIGSGTGHGSQHTQSLEGMFLNIPGLKIVAPSDPFTAKALLKSAYEDPDPVLYLEHKALYGFSGECGDSLASFPIGKAQLLSTGDEMTIISYSRATLTVKKALSESNRKVDHIDLLSLRPIDFETIKKSVIKTGKVLLVEDPSFMGSVMATIAALISCDEECFKALKSSIKCISGEDTPIPFSRELERAVVPQKDKLVEIISTF</sequence>
<dbReference type="CDD" id="cd02000">
    <property type="entry name" value="TPP_E1_PDC_ADC_BCADC"/>
    <property type="match status" value="1"/>
</dbReference>
<dbReference type="FunFam" id="3.40.50.970:FF:000001">
    <property type="entry name" value="Pyruvate dehydrogenase E1 beta subunit"/>
    <property type="match status" value="1"/>
</dbReference>
<dbReference type="Gene3D" id="3.40.50.970">
    <property type="match status" value="2"/>
</dbReference>
<dbReference type="CDD" id="cd07036">
    <property type="entry name" value="TPP_PYR_E1-PDHc-beta_like"/>
    <property type="match status" value="1"/>
</dbReference>
<comment type="function">
    <text evidence="2">E1 component of the 2-oxoglutarate dehydrogenase (OGDH) complex which catalyzes the decarboxylation of 2-oxoglutarate, the first step in the conversion of 2-oxoglutarate to succinyl-CoA and CO(2).</text>
</comment>
<protein>
    <submittedName>
        <fullName evidence="6">Pyruvate dehydrogenase</fullName>
    </submittedName>
</protein>
<evidence type="ECO:0000256" key="1">
    <source>
        <dbReference type="ARBA" id="ARBA00001964"/>
    </source>
</evidence>
<dbReference type="InterPro" id="IPR009014">
    <property type="entry name" value="Transketo_C/PFOR_II"/>
</dbReference>
<dbReference type="SMART" id="SM00861">
    <property type="entry name" value="Transket_pyr"/>
    <property type="match status" value="1"/>
</dbReference>
<dbReference type="Proteomes" id="UP000460549">
    <property type="component" value="Unassembled WGS sequence"/>
</dbReference>
<dbReference type="PANTHER" id="PTHR43257">
    <property type="entry name" value="PYRUVATE DEHYDROGENASE E1 COMPONENT BETA SUBUNIT"/>
    <property type="match status" value="1"/>
</dbReference>